<dbReference type="GO" id="GO:0034198">
    <property type="term" value="P:cellular response to amino acid starvation"/>
    <property type="evidence" value="ECO:0007669"/>
    <property type="project" value="TreeGrafter"/>
</dbReference>
<feature type="region of interest" description="Disordered" evidence="1">
    <location>
        <begin position="1"/>
        <end position="85"/>
    </location>
</feature>
<evidence type="ECO:0000313" key="2">
    <source>
        <dbReference type="EMBL" id="KAJ7738771.1"/>
    </source>
</evidence>
<feature type="compositionally biased region" description="Basic residues" evidence="1">
    <location>
        <begin position="49"/>
        <end position="58"/>
    </location>
</feature>
<dbReference type="PANTHER" id="PTHR46170:SF1">
    <property type="entry name" value="GATOR COMPLEX PROTEIN WDR59"/>
    <property type="match status" value="1"/>
</dbReference>
<feature type="compositionally biased region" description="Low complexity" evidence="1">
    <location>
        <begin position="1"/>
        <end position="24"/>
    </location>
</feature>
<sequence>MYALGPSAARARASSGASGASGPRWTRKRRREDDSDDDDDDSDSDRAGGHARTRSVRRARFDDRGAADRYGDGEAARWDSGWGGDEPVEVFEGHTDVVKEFVWRRGGDGTAFQLITWSKDRTLRFWPVEETMAKVGYVRPVDHIVESKSTPTGPDAATMLANVLAGTIASGTAPSTKEEKRNTTPPPTFSFRNPPPPEALDASVLSNSALGLASLHPPALSAPLARAPFWPAYAQVSPSLRSTAV</sequence>
<proteinExistence type="predicted"/>
<evidence type="ECO:0000256" key="1">
    <source>
        <dbReference type="SAM" id="MobiDB-lite"/>
    </source>
</evidence>
<dbReference type="EMBL" id="JARKIB010000110">
    <property type="protein sequence ID" value="KAJ7738771.1"/>
    <property type="molecule type" value="Genomic_DNA"/>
</dbReference>
<dbReference type="GO" id="GO:0035859">
    <property type="term" value="C:Seh1-associated complex"/>
    <property type="evidence" value="ECO:0007669"/>
    <property type="project" value="TreeGrafter"/>
</dbReference>
<dbReference type="SUPFAM" id="SSF50978">
    <property type="entry name" value="WD40 repeat-like"/>
    <property type="match status" value="1"/>
</dbReference>
<organism evidence="2 3">
    <name type="scientific">Mycena metata</name>
    <dbReference type="NCBI Taxonomy" id="1033252"/>
    <lineage>
        <taxon>Eukaryota</taxon>
        <taxon>Fungi</taxon>
        <taxon>Dikarya</taxon>
        <taxon>Basidiomycota</taxon>
        <taxon>Agaricomycotina</taxon>
        <taxon>Agaricomycetes</taxon>
        <taxon>Agaricomycetidae</taxon>
        <taxon>Agaricales</taxon>
        <taxon>Marasmiineae</taxon>
        <taxon>Mycenaceae</taxon>
        <taxon>Mycena</taxon>
    </lineage>
</organism>
<feature type="compositionally biased region" description="Pro residues" evidence="1">
    <location>
        <begin position="184"/>
        <end position="198"/>
    </location>
</feature>
<evidence type="ECO:0000313" key="3">
    <source>
        <dbReference type="Proteomes" id="UP001215598"/>
    </source>
</evidence>
<keyword evidence="3" id="KW-1185">Reference proteome</keyword>
<reference evidence="2" key="1">
    <citation type="submission" date="2023-03" db="EMBL/GenBank/DDBJ databases">
        <title>Massive genome expansion in bonnet fungi (Mycena s.s.) driven by repeated elements and novel gene families across ecological guilds.</title>
        <authorList>
            <consortium name="Lawrence Berkeley National Laboratory"/>
            <person name="Harder C.B."/>
            <person name="Miyauchi S."/>
            <person name="Viragh M."/>
            <person name="Kuo A."/>
            <person name="Thoen E."/>
            <person name="Andreopoulos B."/>
            <person name="Lu D."/>
            <person name="Skrede I."/>
            <person name="Drula E."/>
            <person name="Henrissat B."/>
            <person name="Morin E."/>
            <person name="Kohler A."/>
            <person name="Barry K."/>
            <person name="LaButti K."/>
            <person name="Morin E."/>
            <person name="Salamov A."/>
            <person name="Lipzen A."/>
            <person name="Mereny Z."/>
            <person name="Hegedus B."/>
            <person name="Baldrian P."/>
            <person name="Stursova M."/>
            <person name="Weitz H."/>
            <person name="Taylor A."/>
            <person name="Grigoriev I.V."/>
            <person name="Nagy L.G."/>
            <person name="Martin F."/>
            <person name="Kauserud H."/>
        </authorList>
    </citation>
    <scope>NUCLEOTIDE SEQUENCE</scope>
    <source>
        <strain evidence="2">CBHHK182m</strain>
    </source>
</reference>
<dbReference type="InterPro" id="IPR036322">
    <property type="entry name" value="WD40_repeat_dom_sf"/>
</dbReference>
<gene>
    <name evidence="2" type="ORF">B0H16DRAFT_1569705</name>
</gene>
<feature type="compositionally biased region" description="Acidic residues" evidence="1">
    <location>
        <begin position="34"/>
        <end position="43"/>
    </location>
</feature>
<dbReference type="AlphaFoldDB" id="A0AAD7IAJ5"/>
<dbReference type="Proteomes" id="UP001215598">
    <property type="component" value="Unassembled WGS sequence"/>
</dbReference>
<feature type="region of interest" description="Disordered" evidence="1">
    <location>
        <begin position="170"/>
        <end position="198"/>
    </location>
</feature>
<dbReference type="GO" id="GO:0005774">
    <property type="term" value="C:vacuolar membrane"/>
    <property type="evidence" value="ECO:0007669"/>
    <property type="project" value="TreeGrafter"/>
</dbReference>
<dbReference type="InterPro" id="IPR049567">
    <property type="entry name" value="WDR59-like"/>
</dbReference>
<comment type="caution">
    <text evidence="2">The sequence shown here is derived from an EMBL/GenBank/DDBJ whole genome shotgun (WGS) entry which is preliminary data.</text>
</comment>
<protein>
    <submittedName>
        <fullName evidence="2">Uncharacterized protein</fullName>
    </submittedName>
</protein>
<feature type="compositionally biased region" description="Basic and acidic residues" evidence="1">
    <location>
        <begin position="59"/>
        <end position="77"/>
    </location>
</feature>
<dbReference type="InterPro" id="IPR015943">
    <property type="entry name" value="WD40/YVTN_repeat-like_dom_sf"/>
</dbReference>
<dbReference type="GO" id="GO:0035591">
    <property type="term" value="F:signaling adaptor activity"/>
    <property type="evidence" value="ECO:0007669"/>
    <property type="project" value="TreeGrafter"/>
</dbReference>
<accession>A0AAD7IAJ5</accession>
<dbReference type="Gene3D" id="2.130.10.10">
    <property type="entry name" value="YVTN repeat-like/Quinoprotein amine dehydrogenase"/>
    <property type="match status" value="1"/>
</dbReference>
<name>A0AAD7IAJ5_9AGAR</name>
<dbReference type="PANTHER" id="PTHR46170">
    <property type="entry name" value="GATOR COMPLEX PROTEIN WDR59"/>
    <property type="match status" value="1"/>
</dbReference>
<dbReference type="GO" id="GO:1904263">
    <property type="term" value="P:positive regulation of TORC1 signaling"/>
    <property type="evidence" value="ECO:0007669"/>
    <property type="project" value="TreeGrafter"/>
</dbReference>